<proteinExistence type="predicted"/>
<dbReference type="EMBL" id="ABIA03000002">
    <property type="protein sequence ID" value="EDQ33590.2"/>
    <property type="molecule type" value="Genomic_DNA"/>
</dbReference>
<keyword evidence="2" id="KW-0732">Signal</keyword>
<dbReference type="InterPro" id="IPR011990">
    <property type="entry name" value="TPR-like_helical_dom_sf"/>
</dbReference>
<comment type="caution">
    <text evidence="3">The sequence shown here is derived from an EMBL/GenBank/DDBJ whole genome shotgun (WGS) entry which is preliminary data.</text>
</comment>
<feature type="chain" id="PRO_5002736338" evidence="2">
    <location>
        <begin position="19"/>
        <end position="177"/>
    </location>
</feature>
<organism evidence="3 4">
    <name type="scientific">Hoeflea phototrophica (strain DSM 17068 / NCIMB 14078 / DFL-43)</name>
    <dbReference type="NCBI Taxonomy" id="411684"/>
    <lineage>
        <taxon>Bacteria</taxon>
        <taxon>Pseudomonadati</taxon>
        <taxon>Pseudomonadota</taxon>
        <taxon>Alphaproteobacteria</taxon>
        <taxon>Hyphomicrobiales</taxon>
        <taxon>Rhizobiaceae</taxon>
        <taxon>Hoeflea</taxon>
    </lineage>
</organism>
<evidence type="ECO:0000256" key="2">
    <source>
        <dbReference type="SAM" id="SignalP"/>
    </source>
</evidence>
<name>A9D6T4_HOEPD</name>
<accession>A9D6T4</accession>
<dbReference type="AlphaFoldDB" id="A9D6T4"/>
<dbReference type="SUPFAM" id="SSF48452">
    <property type="entry name" value="TPR-like"/>
    <property type="match status" value="1"/>
</dbReference>
<dbReference type="STRING" id="411684.HPDFL43_10147"/>
<protein>
    <submittedName>
        <fullName evidence="3">Uncharacterized protein</fullName>
    </submittedName>
</protein>
<evidence type="ECO:0000313" key="3">
    <source>
        <dbReference type="EMBL" id="EDQ33590.2"/>
    </source>
</evidence>
<evidence type="ECO:0000313" key="4">
    <source>
        <dbReference type="Proteomes" id="UP000004291"/>
    </source>
</evidence>
<gene>
    <name evidence="3" type="ORF">HPDFL43_10147</name>
</gene>
<dbReference type="RefSeq" id="WP_052093308.1">
    <property type="nucleotide sequence ID" value="NZ_CM002917.1"/>
</dbReference>
<evidence type="ECO:0000256" key="1">
    <source>
        <dbReference type="PROSITE-ProRule" id="PRU00339"/>
    </source>
</evidence>
<sequence>MRTLILITALLFPMAAFAAGSEDDSPPPPTKTTKTCEKNQVWSKWRRKCVDAKESHLGDDTRYGAVRELAYAGRYDDALYVLSAMSDQSESRVLTYYGFIYRKTGRMDLGMQYYQAALTADPDNLLARSYMGQGLVASGKIEKARVQLAEIEARGGASTWPETSLRRAIQTGGTYSY</sequence>
<dbReference type="InterPro" id="IPR019734">
    <property type="entry name" value="TPR_rpt"/>
</dbReference>
<dbReference type="eggNOG" id="COG0457">
    <property type="taxonomic scope" value="Bacteria"/>
</dbReference>
<feature type="signal peptide" evidence="2">
    <location>
        <begin position="1"/>
        <end position="18"/>
    </location>
</feature>
<dbReference type="Gene3D" id="1.25.40.10">
    <property type="entry name" value="Tetratricopeptide repeat domain"/>
    <property type="match status" value="1"/>
</dbReference>
<keyword evidence="1" id="KW-0802">TPR repeat</keyword>
<dbReference type="PROSITE" id="PS50005">
    <property type="entry name" value="TPR"/>
    <property type="match status" value="1"/>
</dbReference>
<dbReference type="HOGENOM" id="CLU_114955_0_1_5"/>
<dbReference type="Proteomes" id="UP000004291">
    <property type="component" value="Chromosome"/>
</dbReference>
<reference evidence="3 4" key="2">
    <citation type="submission" date="2012-06" db="EMBL/GenBank/DDBJ databases">
        <authorList>
            <person name="Fiebig A."/>
        </authorList>
    </citation>
    <scope>NUCLEOTIDE SEQUENCE [LARGE SCALE GENOMIC DNA]</scope>
    <source>
        <strain evidence="3 4">DFL-43</strain>
    </source>
</reference>
<reference evidence="3 4" key="1">
    <citation type="submission" date="2007-10" db="EMBL/GenBank/DDBJ databases">
        <authorList>
            <person name="Wagner-Dobler I."/>
            <person name="Ferriera S."/>
            <person name="Johnson J."/>
            <person name="Kravitz S."/>
            <person name="Beeson K."/>
            <person name="Sutton G."/>
            <person name="Rogers Y.-H."/>
            <person name="Friedman R."/>
            <person name="Frazier M."/>
            <person name="Venter J.C."/>
        </authorList>
    </citation>
    <scope>NUCLEOTIDE SEQUENCE [LARGE SCALE GENOMIC DNA]</scope>
    <source>
        <strain evidence="3 4">DFL-43</strain>
    </source>
</reference>
<feature type="repeat" description="TPR" evidence="1">
    <location>
        <begin position="91"/>
        <end position="124"/>
    </location>
</feature>
<dbReference type="OrthoDB" id="8592798at2"/>
<keyword evidence="4" id="KW-1185">Reference proteome</keyword>